<feature type="coiled-coil region" evidence="1">
    <location>
        <begin position="307"/>
        <end position="529"/>
    </location>
</feature>
<dbReference type="PANTHER" id="PTHR35705">
    <property type="entry name" value="WPP DOMAIN-INTERACTING TAIL-ANCHORED PROTEIN 1"/>
    <property type="match status" value="1"/>
</dbReference>
<protein>
    <submittedName>
        <fullName evidence="5">WPP domain-interacting tail-anchored protein 1</fullName>
    </submittedName>
</protein>
<dbReference type="GeneID" id="110791303"/>
<keyword evidence="4" id="KW-1185">Reference proteome</keyword>
<dbReference type="AlphaFoldDB" id="A0A9R0IP90"/>
<feature type="coiled-coil region" evidence="1">
    <location>
        <begin position="143"/>
        <end position="170"/>
    </location>
</feature>
<organism evidence="4 5">
    <name type="scientific">Spinacia oleracea</name>
    <name type="common">Spinach</name>
    <dbReference type="NCBI Taxonomy" id="3562"/>
    <lineage>
        <taxon>Eukaryota</taxon>
        <taxon>Viridiplantae</taxon>
        <taxon>Streptophyta</taxon>
        <taxon>Embryophyta</taxon>
        <taxon>Tracheophyta</taxon>
        <taxon>Spermatophyta</taxon>
        <taxon>Magnoliopsida</taxon>
        <taxon>eudicotyledons</taxon>
        <taxon>Gunneridae</taxon>
        <taxon>Pentapetalae</taxon>
        <taxon>Caryophyllales</taxon>
        <taxon>Chenopodiaceae</taxon>
        <taxon>Chenopodioideae</taxon>
        <taxon>Anserineae</taxon>
        <taxon>Spinacia</taxon>
    </lineage>
</organism>
<gene>
    <name evidence="5" type="primary">LOC110791303</name>
</gene>
<dbReference type="InterPro" id="IPR039976">
    <property type="entry name" value="WIT1/WIT2"/>
</dbReference>
<dbReference type="PANTHER" id="PTHR35705:SF1">
    <property type="entry name" value="WPP DOMAIN-INTERACTING TAIL-ANCHORED PROTEIN 1"/>
    <property type="match status" value="1"/>
</dbReference>
<keyword evidence="1" id="KW-0175">Coiled coil</keyword>
<evidence type="ECO:0000259" key="3">
    <source>
        <dbReference type="Pfam" id="PF26581"/>
    </source>
</evidence>
<accession>A0A9R0IP90</accession>
<dbReference type="RefSeq" id="XP_021851749.2">
    <property type="nucleotide sequence ID" value="XM_021996057.2"/>
</dbReference>
<evidence type="ECO:0000313" key="4">
    <source>
        <dbReference type="Proteomes" id="UP000813463"/>
    </source>
</evidence>
<feature type="domain" description="WIT1/2 N-terminal helical bundle" evidence="3">
    <location>
        <begin position="44"/>
        <end position="180"/>
    </location>
</feature>
<evidence type="ECO:0000256" key="1">
    <source>
        <dbReference type="SAM" id="Coils"/>
    </source>
</evidence>
<sequence length="679" mass="76125">MDTDSVHDITVSSIENDPGGGIEAVSVDEGKSGDVSSEKELVREVGSSLIRLELDIACCSEKLVNMNLLMMHVAGRESDFEDFASRKEDALVDAGGKALEFDILSGIFDSEVREMNSFIGKIKLEINNTREVISSHKHLGEGFLALEEKLHDAEESIKQSQEQVSELIMQSTKFQKILSSVNQEETSDEDKEAVMLGDGDFLNTTAKLRMQTSQEQRHILTMLEKSLARELELDNELKECMQARDEMKHKLHFSQQKFMSAEEETVAVYARFFEADNASAVLMGISKELIGKLQSCQLQINCAVRRENEMNTKLQDCTQTVQNLEKKEAFMEELAEKNRSEALALKEKVNFLEEQLKASESELVNGNSFLDGKSEQIKELEEKFFIIESRAQKAEAESKLLAEANKELNVELDLLKNSGVSAEKVDSLEKELKETDMQLQEAVASVEANQENQTLLYTSINDMEILIEKLKSKVLEANAQADSAEDKCIILSESHAELNDELIFLRGKLECLEASLQQAEDTKRATAKDINIRSKVITDMVMQLAVERERLHKQLSLLTLENRALVDKLHMANKVPSNSMNHEGGETEKGVLSSVHDVHSVDYGKGNKEDSDTIEVEMSTEDVLDRECKLEPQDLESKLETVRTIDPGRLNVKYVISASLVVLVAILAVRFLQAENLPL</sequence>
<name>A0A9R0IP90_SPIOL</name>
<feature type="compositionally biased region" description="Basic and acidic residues" evidence="2">
    <location>
        <begin position="28"/>
        <end position="38"/>
    </location>
</feature>
<reference evidence="5" key="2">
    <citation type="submission" date="2025-08" db="UniProtKB">
        <authorList>
            <consortium name="RefSeq"/>
        </authorList>
    </citation>
    <scope>IDENTIFICATION</scope>
    <source>
        <tissue evidence="5">Leaf</tissue>
    </source>
</reference>
<feature type="region of interest" description="Disordered" evidence="2">
    <location>
        <begin position="1"/>
        <end position="38"/>
    </location>
</feature>
<dbReference type="SUPFAM" id="SSF57997">
    <property type="entry name" value="Tropomyosin"/>
    <property type="match status" value="1"/>
</dbReference>
<dbReference type="Pfam" id="PF26581">
    <property type="entry name" value="WIT1_2_N"/>
    <property type="match status" value="1"/>
</dbReference>
<evidence type="ECO:0000256" key="2">
    <source>
        <dbReference type="SAM" id="MobiDB-lite"/>
    </source>
</evidence>
<evidence type="ECO:0000313" key="5">
    <source>
        <dbReference type="RefSeq" id="XP_021851749.2"/>
    </source>
</evidence>
<dbReference type="KEGG" id="soe:110791303"/>
<reference evidence="4" key="1">
    <citation type="journal article" date="2021" name="Nat. Commun.">
        <title>Genomic analyses provide insights into spinach domestication and the genetic basis of agronomic traits.</title>
        <authorList>
            <person name="Cai X."/>
            <person name="Sun X."/>
            <person name="Xu C."/>
            <person name="Sun H."/>
            <person name="Wang X."/>
            <person name="Ge C."/>
            <person name="Zhang Z."/>
            <person name="Wang Q."/>
            <person name="Fei Z."/>
            <person name="Jiao C."/>
            <person name="Wang Q."/>
        </authorList>
    </citation>
    <scope>NUCLEOTIDE SEQUENCE [LARGE SCALE GENOMIC DNA]</scope>
    <source>
        <strain evidence="4">cv. Varoflay</strain>
    </source>
</reference>
<proteinExistence type="predicted"/>
<dbReference type="Proteomes" id="UP000813463">
    <property type="component" value="Chromosome 1"/>
</dbReference>
<dbReference type="InterPro" id="IPR058610">
    <property type="entry name" value="WIT1_2_N"/>
</dbReference>